<dbReference type="AlphaFoldDB" id="A0AAW1Q771"/>
<dbReference type="InterPro" id="IPR002921">
    <property type="entry name" value="Fungal_lipase-type"/>
</dbReference>
<dbReference type="SUPFAM" id="SSF53474">
    <property type="entry name" value="alpha/beta-Hydrolases"/>
    <property type="match status" value="1"/>
</dbReference>
<dbReference type="PANTHER" id="PTHR45856:SF11">
    <property type="entry name" value="FUNGAL LIPASE-LIKE DOMAIN-CONTAINING PROTEIN"/>
    <property type="match status" value="1"/>
</dbReference>
<dbReference type="Proteomes" id="UP001438707">
    <property type="component" value="Unassembled WGS sequence"/>
</dbReference>
<keyword evidence="3" id="KW-1185">Reference proteome</keyword>
<protein>
    <recommendedName>
        <fullName evidence="1">Fungal lipase-type domain-containing protein</fullName>
    </recommendedName>
</protein>
<dbReference type="InterPro" id="IPR029058">
    <property type="entry name" value="AB_hydrolase_fold"/>
</dbReference>
<feature type="domain" description="Fungal lipase-type" evidence="1">
    <location>
        <begin position="50"/>
        <end position="179"/>
    </location>
</feature>
<proteinExistence type="predicted"/>
<gene>
    <name evidence="2" type="ORF">WJX74_006465</name>
</gene>
<dbReference type="GO" id="GO:0006629">
    <property type="term" value="P:lipid metabolic process"/>
    <property type="evidence" value="ECO:0007669"/>
    <property type="project" value="InterPro"/>
</dbReference>
<sequence>MTFEHDEILECAILAQKAYDGSFPDEDVRCFSDPKTDCQCYVVERARTAFVVFRGTSSLEDAVMDCDVCLEPFPVAGSGDVHAGFLDQTEAVIARVDDALREWKGEIRCCGHSMGAADAAIAALWLALRYAGDPLRPVGYIGFGCPRVGDRGWKETYESHVTRSVRVKNGRDPVPGVPSRAPFVHVGDEMHVGRADPHPDIPSLLAISDHDATTGYVAHCTEDDTAAAGVNLLQYALLFVANRFVKAARR</sequence>
<accession>A0AAW1Q771</accession>
<evidence type="ECO:0000313" key="2">
    <source>
        <dbReference type="EMBL" id="KAK9816132.1"/>
    </source>
</evidence>
<dbReference type="PANTHER" id="PTHR45856">
    <property type="entry name" value="ALPHA/BETA-HYDROLASES SUPERFAMILY PROTEIN"/>
    <property type="match status" value="1"/>
</dbReference>
<evidence type="ECO:0000313" key="3">
    <source>
        <dbReference type="Proteomes" id="UP001438707"/>
    </source>
</evidence>
<name>A0AAW1Q771_9CHLO</name>
<dbReference type="InterPro" id="IPR051218">
    <property type="entry name" value="Sec_MonoDiacylglyc_Lipase"/>
</dbReference>
<reference evidence="2 3" key="1">
    <citation type="journal article" date="2024" name="Nat. Commun.">
        <title>Phylogenomics reveals the evolutionary origins of lichenization in chlorophyte algae.</title>
        <authorList>
            <person name="Puginier C."/>
            <person name="Libourel C."/>
            <person name="Otte J."/>
            <person name="Skaloud P."/>
            <person name="Haon M."/>
            <person name="Grisel S."/>
            <person name="Petersen M."/>
            <person name="Berrin J.G."/>
            <person name="Delaux P.M."/>
            <person name="Dal Grande F."/>
            <person name="Keller J."/>
        </authorList>
    </citation>
    <scope>NUCLEOTIDE SEQUENCE [LARGE SCALE GENOMIC DNA]</scope>
    <source>
        <strain evidence="2 3">SAG 2145</strain>
    </source>
</reference>
<dbReference type="Pfam" id="PF01764">
    <property type="entry name" value="Lipase_3"/>
    <property type="match status" value="1"/>
</dbReference>
<dbReference type="EMBL" id="JALJOS010000091">
    <property type="protein sequence ID" value="KAK9816132.1"/>
    <property type="molecule type" value="Genomic_DNA"/>
</dbReference>
<dbReference type="Gene3D" id="3.40.50.1820">
    <property type="entry name" value="alpha/beta hydrolase"/>
    <property type="match status" value="1"/>
</dbReference>
<comment type="caution">
    <text evidence="2">The sequence shown here is derived from an EMBL/GenBank/DDBJ whole genome shotgun (WGS) entry which is preliminary data.</text>
</comment>
<dbReference type="CDD" id="cd00519">
    <property type="entry name" value="Lipase_3"/>
    <property type="match status" value="1"/>
</dbReference>
<evidence type="ECO:0000259" key="1">
    <source>
        <dbReference type="Pfam" id="PF01764"/>
    </source>
</evidence>
<organism evidence="2 3">
    <name type="scientific">Apatococcus lobatus</name>
    <dbReference type="NCBI Taxonomy" id="904363"/>
    <lineage>
        <taxon>Eukaryota</taxon>
        <taxon>Viridiplantae</taxon>
        <taxon>Chlorophyta</taxon>
        <taxon>core chlorophytes</taxon>
        <taxon>Trebouxiophyceae</taxon>
        <taxon>Chlorellales</taxon>
        <taxon>Chlorellaceae</taxon>
        <taxon>Apatococcus</taxon>
    </lineage>
</organism>